<sequence>MSHDDNASDKVQSSSDSEKTRARPWSSDSKQALKRRRTSDVMLEMMSVMAADISRIADALAERNKTVWLEEVVEKIQNIPEFDDNLIIEACLPKAEPKPAPPSTNSHTPTVFSDEKYGDPPLLVVAFKPKSEVCTYKDVFNTQISSKV</sequence>
<evidence type="ECO:0000256" key="1">
    <source>
        <dbReference type="SAM" id="MobiDB-lite"/>
    </source>
</evidence>
<keyword evidence="3" id="KW-1185">Reference proteome</keyword>
<dbReference type="EMBL" id="JASCZI010151185">
    <property type="protein sequence ID" value="MED6170682.1"/>
    <property type="molecule type" value="Genomic_DNA"/>
</dbReference>
<reference evidence="2 3" key="1">
    <citation type="journal article" date="2023" name="Plants (Basel)">
        <title>Bridging the Gap: Combining Genomics and Transcriptomics Approaches to Understand Stylosanthes scabra, an Orphan Legume from the Brazilian Caatinga.</title>
        <authorList>
            <person name="Ferreira-Neto J.R.C."/>
            <person name="da Silva M.D."/>
            <person name="Binneck E."/>
            <person name="de Melo N.F."/>
            <person name="da Silva R.H."/>
            <person name="de Melo A.L.T.M."/>
            <person name="Pandolfi V."/>
            <person name="Bustamante F.O."/>
            <person name="Brasileiro-Vidal A.C."/>
            <person name="Benko-Iseppon A.M."/>
        </authorList>
    </citation>
    <scope>NUCLEOTIDE SEQUENCE [LARGE SCALE GENOMIC DNA]</scope>
    <source>
        <tissue evidence="2">Leaves</tissue>
    </source>
</reference>
<gene>
    <name evidence="2" type="ORF">PIB30_033334</name>
</gene>
<feature type="region of interest" description="Disordered" evidence="1">
    <location>
        <begin position="1"/>
        <end position="38"/>
    </location>
</feature>
<protein>
    <submittedName>
        <fullName evidence="2">Uncharacterized protein</fullName>
    </submittedName>
</protein>
<proteinExistence type="predicted"/>
<accession>A0ABU6VCJ3</accession>
<comment type="caution">
    <text evidence="2">The sequence shown here is derived from an EMBL/GenBank/DDBJ whole genome shotgun (WGS) entry which is preliminary data.</text>
</comment>
<evidence type="ECO:0000313" key="2">
    <source>
        <dbReference type="EMBL" id="MED6170682.1"/>
    </source>
</evidence>
<dbReference type="Proteomes" id="UP001341840">
    <property type="component" value="Unassembled WGS sequence"/>
</dbReference>
<organism evidence="2 3">
    <name type="scientific">Stylosanthes scabra</name>
    <dbReference type="NCBI Taxonomy" id="79078"/>
    <lineage>
        <taxon>Eukaryota</taxon>
        <taxon>Viridiplantae</taxon>
        <taxon>Streptophyta</taxon>
        <taxon>Embryophyta</taxon>
        <taxon>Tracheophyta</taxon>
        <taxon>Spermatophyta</taxon>
        <taxon>Magnoliopsida</taxon>
        <taxon>eudicotyledons</taxon>
        <taxon>Gunneridae</taxon>
        <taxon>Pentapetalae</taxon>
        <taxon>rosids</taxon>
        <taxon>fabids</taxon>
        <taxon>Fabales</taxon>
        <taxon>Fabaceae</taxon>
        <taxon>Papilionoideae</taxon>
        <taxon>50 kb inversion clade</taxon>
        <taxon>dalbergioids sensu lato</taxon>
        <taxon>Dalbergieae</taxon>
        <taxon>Pterocarpus clade</taxon>
        <taxon>Stylosanthes</taxon>
    </lineage>
</organism>
<evidence type="ECO:0000313" key="3">
    <source>
        <dbReference type="Proteomes" id="UP001341840"/>
    </source>
</evidence>
<name>A0ABU6VCJ3_9FABA</name>